<evidence type="ECO:0000313" key="1">
    <source>
        <dbReference type="EMBL" id="KAH3815762.1"/>
    </source>
</evidence>
<dbReference type="AlphaFoldDB" id="A0A9D4GKT0"/>
<gene>
    <name evidence="1" type="ORF">DPMN_144293</name>
</gene>
<accession>A0A9D4GKT0</accession>
<proteinExistence type="predicted"/>
<organism evidence="1 2">
    <name type="scientific">Dreissena polymorpha</name>
    <name type="common">Zebra mussel</name>
    <name type="synonym">Mytilus polymorpha</name>
    <dbReference type="NCBI Taxonomy" id="45954"/>
    <lineage>
        <taxon>Eukaryota</taxon>
        <taxon>Metazoa</taxon>
        <taxon>Spiralia</taxon>
        <taxon>Lophotrochozoa</taxon>
        <taxon>Mollusca</taxon>
        <taxon>Bivalvia</taxon>
        <taxon>Autobranchia</taxon>
        <taxon>Heteroconchia</taxon>
        <taxon>Euheterodonta</taxon>
        <taxon>Imparidentia</taxon>
        <taxon>Neoheterodontei</taxon>
        <taxon>Myida</taxon>
        <taxon>Dreissenoidea</taxon>
        <taxon>Dreissenidae</taxon>
        <taxon>Dreissena</taxon>
    </lineage>
</organism>
<keyword evidence="2" id="KW-1185">Reference proteome</keyword>
<comment type="caution">
    <text evidence="1">The sequence shown here is derived from an EMBL/GenBank/DDBJ whole genome shotgun (WGS) entry which is preliminary data.</text>
</comment>
<reference evidence="1" key="2">
    <citation type="submission" date="2020-11" db="EMBL/GenBank/DDBJ databases">
        <authorList>
            <person name="McCartney M.A."/>
            <person name="Auch B."/>
            <person name="Kono T."/>
            <person name="Mallez S."/>
            <person name="Becker A."/>
            <person name="Gohl D.M."/>
            <person name="Silverstein K.A.T."/>
            <person name="Koren S."/>
            <person name="Bechman K.B."/>
            <person name="Herman A."/>
            <person name="Abrahante J.E."/>
            <person name="Garbe J."/>
        </authorList>
    </citation>
    <scope>NUCLEOTIDE SEQUENCE</scope>
    <source>
        <strain evidence="1">Duluth1</strain>
        <tissue evidence="1">Whole animal</tissue>
    </source>
</reference>
<dbReference type="Proteomes" id="UP000828390">
    <property type="component" value="Unassembled WGS sequence"/>
</dbReference>
<dbReference type="EMBL" id="JAIWYP010000006">
    <property type="protein sequence ID" value="KAH3815762.1"/>
    <property type="molecule type" value="Genomic_DNA"/>
</dbReference>
<protein>
    <submittedName>
        <fullName evidence="1">Uncharacterized protein</fullName>
    </submittedName>
</protein>
<reference evidence="1" key="1">
    <citation type="journal article" date="2019" name="bioRxiv">
        <title>The Genome of the Zebra Mussel, Dreissena polymorpha: A Resource for Invasive Species Research.</title>
        <authorList>
            <person name="McCartney M.A."/>
            <person name="Auch B."/>
            <person name="Kono T."/>
            <person name="Mallez S."/>
            <person name="Zhang Y."/>
            <person name="Obille A."/>
            <person name="Becker A."/>
            <person name="Abrahante J.E."/>
            <person name="Garbe J."/>
            <person name="Badalamenti J.P."/>
            <person name="Herman A."/>
            <person name="Mangelson H."/>
            <person name="Liachko I."/>
            <person name="Sullivan S."/>
            <person name="Sone E.D."/>
            <person name="Koren S."/>
            <person name="Silverstein K.A.T."/>
            <person name="Beckman K.B."/>
            <person name="Gohl D.M."/>
        </authorList>
    </citation>
    <scope>NUCLEOTIDE SEQUENCE</scope>
    <source>
        <strain evidence="1">Duluth1</strain>
        <tissue evidence="1">Whole animal</tissue>
    </source>
</reference>
<name>A0A9D4GKT0_DREPO</name>
<evidence type="ECO:0000313" key="2">
    <source>
        <dbReference type="Proteomes" id="UP000828390"/>
    </source>
</evidence>
<sequence>MEIDVVTATNRAHIMDTLGVPNKDRGRLHKLGSGSSVSSFRGSNLSLDTVSSVSDVFSPAADDRVDVVVGSGDAATRDAWTEFENTVRNIDNTNYGYLTKKQRPNLMSSNTFQRTMIDIYGNVEYGVNPEDEILEDTPVQIA</sequence>